<feature type="transmembrane region" description="Helical" evidence="1">
    <location>
        <begin position="12"/>
        <end position="32"/>
    </location>
</feature>
<keyword evidence="3" id="KW-1185">Reference proteome</keyword>
<dbReference type="RefSeq" id="WP_189349787.1">
    <property type="nucleotide sequence ID" value="NZ_BMXK01000007.1"/>
</dbReference>
<keyword evidence="1" id="KW-0472">Membrane</keyword>
<keyword evidence="1" id="KW-1133">Transmembrane helix</keyword>
<evidence type="ECO:0000313" key="3">
    <source>
        <dbReference type="Proteomes" id="UP000642819"/>
    </source>
</evidence>
<evidence type="ECO:0000313" key="2">
    <source>
        <dbReference type="EMBL" id="GHD07152.1"/>
    </source>
</evidence>
<gene>
    <name evidence="2" type="ORF">GCM10008096_17620</name>
</gene>
<feature type="transmembrane region" description="Helical" evidence="1">
    <location>
        <begin position="167"/>
        <end position="187"/>
    </location>
</feature>
<sequence length="277" mass="29505">MNHYATTRSASFRARVSVAALASVCFAAAAWLQAEAALNRWVTCDTNSTAFLDTMGWGNYNLCVMREDSALNYVLVTDTSRHVVTESMGLFGLGMLPLVAAIPLAAIASSWHANTPRRLMVVALSALMAAGAWAVAANALGLADGRPPLLGEHTFGFWQPFVGPQPASTLFSLGGWASLALVVVAFTRSFSWGCSWLAIGMFGFSAPVQFWAYLTTPAWNLHGASHDTPVYYEFSWVAAAGLAAVLVPLCTLAGHRIDACVARWWGGRPATTASTTP</sequence>
<name>A0ABQ3GI25_9MICC</name>
<dbReference type="Proteomes" id="UP000642819">
    <property type="component" value="Unassembled WGS sequence"/>
</dbReference>
<accession>A0ABQ3GI25</accession>
<feature type="transmembrane region" description="Helical" evidence="1">
    <location>
        <begin position="88"/>
        <end position="107"/>
    </location>
</feature>
<dbReference type="EMBL" id="BMXK01000007">
    <property type="protein sequence ID" value="GHD07152.1"/>
    <property type="molecule type" value="Genomic_DNA"/>
</dbReference>
<feature type="transmembrane region" description="Helical" evidence="1">
    <location>
        <begin position="119"/>
        <end position="140"/>
    </location>
</feature>
<organism evidence="2 3">
    <name type="scientific">Zhihengliuella salsuginis</name>
    <dbReference type="NCBI Taxonomy" id="578222"/>
    <lineage>
        <taxon>Bacteria</taxon>
        <taxon>Bacillati</taxon>
        <taxon>Actinomycetota</taxon>
        <taxon>Actinomycetes</taxon>
        <taxon>Micrococcales</taxon>
        <taxon>Micrococcaceae</taxon>
        <taxon>Zhihengliuella</taxon>
    </lineage>
</organism>
<proteinExistence type="predicted"/>
<keyword evidence="1" id="KW-0812">Transmembrane</keyword>
<feature type="transmembrane region" description="Helical" evidence="1">
    <location>
        <begin position="234"/>
        <end position="254"/>
    </location>
</feature>
<protein>
    <submittedName>
        <fullName evidence="2">Uncharacterized protein</fullName>
    </submittedName>
</protein>
<comment type="caution">
    <text evidence="2">The sequence shown here is derived from an EMBL/GenBank/DDBJ whole genome shotgun (WGS) entry which is preliminary data.</text>
</comment>
<reference evidence="3" key="1">
    <citation type="journal article" date="2019" name="Int. J. Syst. Evol. Microbiol.">
        <title>The Global Catalogue of Microorganisms (GCM) 10K type strain sequencing project: providing services to taxonomists for standard genome sequencing and annotation.</title>
        <authorList>
            <consortium name="The Broad Institute Genomics Platform"/>
            <consortium name="The Broad Institute Genome Sequencing Center for Infectious Disease"/>
            <person name="Wu L."/>
            <person name="Ma J."/>
        </authorList>
    </citation>
    <scope>NUCLEOTIDE SEQUENCE [LARGE SCALE GENOMIC DNA]</scope>
    <source>
        <strain evidence="3">KCTC 19466</strain>
    </source>
</reference>
<evidence type="ECO:0000256" key="1">
    <source>
        <dbReference type="SAM" id="Phobius"/>
    </source>
</evidence>
<feature type="transmembrane region" description="Helical" evidence="1">
    <location>
        <begin position="194"/>
        <end position="214"/>
    </location>
</feature>